<sequence>MWKTEYSATTDLSAHAVWNALRDIHTGAAISGGGDTFEIHGPYEIGTEISVTPQGQETFRSVIVELVEDEVYADRTEFNGLVLTFRHLFRPEGGRLTVTHELLIEGPEADQVGPELGPQISADFPDAMKSLFAIAAERRPTTA</sequence>
<protein>
    <submittedName>
        <fullName evidence="1">Polyketide cyclase</fullName>
    </submittedName>
</protein>
<dbReference type="EMBL" id="CP046173">
    <property type="protein sequence ID" value="QIS18300.1"/>
    <property type="molecule type" value="Genomic_DNA"/>
</dbReference>
<name>A0A6G9YYQ3_9NOCA</name>
<dbReference type="Gene3D" id="3.30.530.20">
    <property type="match status" value="1"/>
</dbReference>
<proteinExistence type="predicted"/>
<accession>A0A6G9YYQ3</accession>
<reference evidence="1 2" key="1">
    <citation type="journal article" date="2019" name="ACS Chem. Biol.">
        <title>Identification and Mobilization of a Cryptic Antibiotic Biosynthesis Gene Locus from a Human-Pathogenic Nocardia Isolate.</title>
        <authorList>
            <person name="Herisse M."/>
            <person name="Ishida K."/>
            <person name="Porter J.L."/>
            <person name="Howden B."/>
            <person name="Hertweck C."/>
            <person name="Stinear T.P."/>
            <person name="Pidot S.J."/>
        </authorList>
    </citation>
    <scope>NUCLEOTIDE SEQUENCE [LARGE SCALE GENOMIC DNA]</scope>
    <source>
        <strain evidence="1 2">AUSMDU00012715</strain>
    </source>
</reference>
<dbReference type="InterPro" id="IPR023393">
    <property type="entry name" value="START-like_dom_sf"/>
</dbReference>
<evidence type="ECO:0000313" key="2">
    <source>
        <dbReference type="Proteomes" id="UP000500953"/>
    </source>
</evidence>
<organism evidence="1 2">
    <name type="scientific">Nocardia terpenica</name>
    <dbReference type="NCBI Taxonomy" id="455432"/>
    <lineage>
        <taxon>Bacteria</taxon>
        <taxon>Bacillati</taxon>
        <taxon>Actinomycetota</taxon>
        <taxon>Actinomycetes</taxon>
        <taxon>Mycobacteriales</taxon>
        <taxon>Nocardiaceae</taxon>
        <taxon>Nocardia</taxon>
    </lineage>
</organism>
<dbReference type="Proteomes" id="UP000500953">
    <property type="component" value="Chromosome"/>
</dbReference>
<dbReference type="SUPFAM" id="SSF55961">
    <property type="entry name" value="Bet v1-like"/>
    <property type="match status" value="1"/>
</dbReference>
<dbReference type="AlphaFoldDB" id="A0A6G9YYQ3"/>
<dbReference type="RefSeq" id="WP_167485619.1">
    <property type="nucleotide sequence ID" value="NZ_CP046173.1"/>
</dbReference>
<gene>
    <name evidence="1" type="ORF">F6W96_08415</name>
</gene>
<evidence type="ECO:0000313" key="1">
    <source>
        <dbReference type="EMBL" id="QIS18300.1"/>
    </source>
</evidence>